<dbReference type="AlphaFoldDB" id="A0A7Y0Q4P1"/>
<name>A0A7Y0Q4P1_9FIRM</name>
<dbReference type="Proteomes" id="UP000533476">
    <property type="component" value="Unassembled WGS sequence"/>
</dbReference>
<evidence type="ECO:0000313" key="2">
    <source>
        <dbReference type="Proteomes" id="UP000533476"/>
    </source>
</evidence>
<dbReference type="EMBL" id="JABBVZ010000129">
    <property type="protein sequence ID" value="NMP24620.1"/>
    <property type="molecule type" value="Genomic_DNA"/>
</dbReference>
<accession>A0A7Y0Q4P1</accession>
<gene>
    <name evidence="1" type="ORF">HIJ39_20100</name>
</gene>
<evidence type="ECO:0000313" key="1">
    <source>
        <dbReference type="EMBL" id="NMP24620.1"/>
    </source>
</evidence>
<proteinExistence type="predicted"/>
<dbReference type="RefSeq" id="WP_169102830.1">
    <property type="nucleotide sequence ID" value="NZ_JABBVZ010000129.1"/>
</dbReference>
<sequence length="70" mass="7636">MNTTAFQTTYFEVDAQGALWPLDPATIQRQPDGGYHQVVDGAVTTTYTAQEIVHARLMPITGTESEVSHA</sequence>
<protein>
    <submittedName>
        <fullName evidence="1">Uncharacterized protein</fullName>
    </submittedName>
</protein>
<reference evidence="1 2" key="1">
    <citation type="submission" date="2020-04" db="EMBL/GenBank/DDBJ databases">
        <authorList>
            <person name="Zhang R."/>
            <person name="Schippers A."/>
        </authorList>
    </citation>
    <scope>NUCLEOTIDE SEQUENCE [LARGE SCALE GENOMIC DNA]</scope>
    <source>
        <strain evidence="1 2">DSM 109850</strain>
    </source>
</reference>
<keyword evidence="2" id="KW-1185">Reference proteome</keyword>
<comment type="caution">
    <text evidence="1">The sequence shown here is derived from an EMBL/GenBank/DDBJ whole genome shotgun (WGS) entry which is preliminary data.</text>
</comment>
<organism evidence="1 2">
    <name type="scientific">Sulfobacillus harzensis</name>
    <dbReference type="NCBI Taxonomy" id="2729629"/>
    <lineage>
        <taxon>Bacteria</taxon>
        <taxon>Bacillati</taxon>
        <taxon>Bacillota</taxon>
        <taxon>Clostridia</taxon>
        <taxon>Eubacteriales</taxon>
        <taxon>Clostridiales Family XVII. Incertae Sedis</taxon>
        <taxon>Sulfobacillus</taxon>
    </lineage>
</organism>